<keyword evidence="1" id="KW-0812">Transmembrane</keyword>
<dbReference type="InterPro" id="IPR021683">
    <property type="entry name" value="DUF3267"/>
</dbReference>
<dbReference type="AlphaFoldDB" id="K1RL10"/>
<evidence type="ECO:0000256" key="1">
    <source>
        <dbReference type="SAM" id="Phobius"/>
    </source>
</evidence>
<gene>
    <name evidence="2" type="ORF">OBE_16498</name>
</gene>
<sequence>MIGVVSMARLKMVGIINENEIIKYQKYNTNKKMTLINNDKDNIQIKAIPICVFLIILCNVVLFLKLFNSNISIKPIFLILGFLIGCMLLIVHEILHGIVYPKNVNVSIGFIKPITFVALASYPMSKSKFITMCLLPFILGIIPMLIFALTNNSTICSLSYGMMCMGIISPYPDVYNVFQVIKKVPKGKKVLFYGETLSYID</sequence>
<reference evidence="2" key="1">
    <citation type="journal article" date="2013" name="Environ. Microbiol.">
        <title>Microbiota from the distal guts of lean and obese adolescents exhibit partial functional redundancy besides clear differences in community structure.</title>
        <authorList>
            <person name="Ferrer M."/>
            <person name="Ruiz A."/>
            <person name="Lanza F."/>
            <person name="Haange S.B."/>
            <person name="Oberbach A."/>
            <person name="Till H."/>
            <person name="Bargiela R."/>
            <person name="Campoy C."/>
            <person name="Segura M.T."/>
            <person name="Richter M."/>
            <person name="von Bergen M."/>
            <person name="Seifert J."/>
            <person name="Suarez A."/>
        </authorList>
    </citation>
    <scope>NUCLEOTIDE SEQUENCE</scope>
</reference>
<protein>
    <recommendedName>
        <fullName evidence="3">DUF3267 domain-containing protein</fullName>
    </recommendedName>
</protein>
<dbReference type="Pfam" id="PF11667">
    <property type="entry name" value="DUF3267"/>
    <property type="match status" value="1"/>
</dbReference>
<keyword evidence="1" id="KW-1133">Transmembrane helix</keyword>
<name>K1RL10_9ZZZZ</name>
<feature type="transmembrane region" description="Helical" evidence="1">
    <location>
        <begin position="43"/>
        <end position="64"/>
    </location>
</feature>
<keyword evidence="1" id="KW-0472">Membrane</keyword>
<evidence type="ECO:0008006" key="3">
    <source>
        <dbReference type="Google" id="ProtNLM"/>
    </source>
</evidence>
<evidence type="ECO:0000313" key="2">
    <source>
        <dbReference type="EMBL" id="EKC46053.1"/>
    </source>
</evidence>
<accession>K1RL10</accession>
<dbReference type="EMBL" id="AJWZ01011217">
    <property type="protein sequence ID" value="EKC46053.1"/>
    <property type="molecule type" value="Genomic_DNA"/>
</dbReference>
<comment type="caution">
    <text evidence="2">The sequence shown here is derived from an EMBL/GenBank/DDBJ whole genome shotgun (WGS) entry which is preliminary data.</text>
</comment>
<feature type="transmembrane region" description="Helical" evidence="1">
    <location>
        <begin position="129"/>
        <end position="149"/>
    </location>
</feature>
<feature type="transmembrane region" description="Helical" evidence="1">
    <location>
        <begin position="76"/>
        <end position="98"/>
    </location>
</feature>
<organism evidence="2">
    <name type="scientific">human gut metagenome</name>
    <dbReference type="NCBI Taxonomy" id="408170"/>
    <lineage>
        <taxon>unclassified sequences</taxon>
        <taxon>metagenomes</taxon>
        <taxon>organismal metagenomes</taxon>
    </lineage>
</organism>
<proteinExistence type="predicted"/>